<dbReference type="AlphaFoldDB" id="A0A6B0V6A8"/>
<evidence type="ECO:0000256" key="6">
    <source>
        <dbReference type="SAM" id="MobiDB-lite"/>
    </source>
</evidence>
<evidence type="ECO:0000256" key="3">
    <source>
        <dbReference type="ARBA" id="ARBA00022833"/>
    </source>
</evidence>
<organism evidence="8">
    <name type="scientific">Ixodes ricinus</name>
    <name type="common">Common tick</name>
    <name type="synonym">Acarus ricinus</name>
    <dbReference type="NCBI Taxonomy" id="34613"/>
    <lineage>
        <taxon>Eukaryota</taxon>
        <taxon>Metazoa</taxon>
        <taxon>Ecdysozoa</taxon>
        <taxon>Arthropoda</taxon>
        <taxon>Chelicerata</taxon>
        <taxon>Arachnida</taxon>
        <taxon>Acari</taxon>
        <taxon>Parasitiformes</taxon>
        <taxon>Ixodida</taxon>
        <taxon>Ixodoidea</taxon>
        <taxon>Ixodidae</taxon>
        <taxon>Ixodinae</taxon>
        <taxon>Ixodes</taxon>
    </lineage>
</organism>
<evidence type="ECO:0000313" key="8">
    <source>
        <dbReference type="EMBL" id="MXU97345.1"/>
    </source>
</evidence>
<reference evidence="8" key="1">
    <citation type="submission" date="2019-12" db="EMBL/GenBank/DDBJ databases">
        <title>An insight into the sialome of adult female Ixodes ricinus ticks feeding for 6 days.</title>
        <authorList>
            <person name="Perner J."/>
            <person name="Ribeiro J.M.C."/>
        </authorList>
    </citation>
    <scope>NUCLEOTIDE SEQUENCE</scope>
    <source>
        <strain evidence="8">Semi-engorged</strain>
        <tissue evidence="8">Salivary glands</tissue>
    </source>
</reference>
<feature type="domain" description="THAP-type" evidence="7">
    <location>
        <begin position="7"/>
        <end position="93"/>
    </location>
</feature>
<dbReference type="PANTHER" id="PTHR46927:SF3">
    <property type="entry name" value="THAP-TYPE DOMAIN-CONTAINING PROTEIN"/>
    <property type="match status" value="1"/>
</dbReference>
<dbReference type="SUPFAM" id="SSF57716">
    <property type="entry name" value="Glucocorticoid receptor-like (DNA-binding domain)"/>
    <property type="match status" value="1"/>
</dbReference>
<dbReference type="InterPro" id="IPR006612">
    <property type="entry name" value="THAP_Znf"/>
</dbReference>
<dbReference type="Pfam" id="PF05485">
    <property type="entry name" value="THAP"/>
    <property type="match status" value="1"/>
</dbReference>
<dbReference type="SMART" id="SM00980">
    <property type="entry name" value="THAP"/>
    <property type="match status" value="1"/>
</dbReference>
<dbReference type="PANTHER" id="PTHR46927">
    <property type="entry name" value="AGAP005574-PA"/>
    <property type="match status" value="1"/>
</dbReference>
<proteinExistence type="predicted"/>
<dbReference type="PROSITE" id="PS50950">
    <property type="entry name" value="ZF_THAP"/>
    <property type="match status" value="1"/>
</dbReference>
<evidence type="ECO:0000256" key="4">
    <source>
        <dbReference type="ARBA" id="ARBA00023125"/>
    </source>
</evidence>
<feature type="region of interest" description="Disordered" evidence="6">
    <location>
        <begin position="108"/>
        <end position="130"/>
    </location>
</feature>
<dbReference type="GO" id="GO:0008270">
    <property type="term" value="F:zinc ion binding"/>
    <property type="evidence" value="ECO:0007669"/>
    <property type="project" value="UniProtKB-KW"/>
</dbReference>
<accession>A0A6B0V6A8</accession>
<evidence type="ECO:0000256" key="1">
    <source>
        <dbReference type="ARBA" id="ARBA00022723"/>
    </source>
</evidence>
<keyword evidence="2 5" id="KW-0863">Zinc-finger</keyword>
<dbReference type="GO" id="GO:0003677">
    <property type="term" value="F:DNA binding"/>
    <property type="evidence" value="ECO:0007669"/>
    <property type="project" value="UniProtKB-UniRule"/>
</dbReference>
<evidence type="ECO:0000256" key="5">
    <source>
        <dbReference type="PROSITE-ProRule" id="PRU00309"/>
    </source>
</evidence>
<evidence type="ECO:0000259" key="7">
    <source>
        <dbReference type="PROSITE" id="PS50950"/>
    </source>
</evidence>
<dbReference type="InterPro" id="IPR052224">
    <property type="entry name" value="THAP_domain_protein"/>
</dbReference>
<evidence type="ECO:0000256" key="2">
    <source>
        <dbReference type="ARBA" id="ARBA00022771"/>
    </source>
</evidence>
<keyword evidence="3" id="KW-0862">Zinc</keyword>
<name>A0A6B0V6A8_IXORI</name>
<keyword evidence="4 5" id="KW-0238">DNA-binding</keyword>
<dbReference type="EMBL" id="GIFC01015262">
    <property type="protein sequence ID" value="MXU97345.1"/>
    <property type="molecule type" value="Transcribed_RNA"/>
</dbReference>
<sequence length="262" mass="29015">MMKKRRKPGTQYCCVVGCNNNLRNSSQSLKFYRFPGKPYEALRRQAWIAAVRRQKEDGSDWVPSQSARICSAHFVGNCRKESEAHPSYLPTIFPAVYGRKKAPNTEKAQKMLKSTRRGQPQPLQAEAPRPISDWDPLRMLVDVATEAPSLKRTSTVGTQCNRVRLGLLSPASDGRDCSTQVARAEQVDTGTSTEDDWLRQTGVLGLELPGDSKHSLQGCGVAATAFGLSPSPTPGARYRESAITIEDKLTLSLMKLRMKSVY</sequence>
<protein>
    <recommendedName>
        <fullName evidence="7">THAP-type domain-containing protein</fullName>
    </recommendedName>
</protein>
<keyword evidence="1" id="KW-0479">Metal-binding</keyword>